<reference evidence="1 2" key="1">
    <citation type="submission" date="2023-07" db="EMBL/GenBank/DDBJ databases">
        <title>Sorghum-associated microbial communities from plants grown in Nebraska, USA.</title>
        <authorList>
            <person name="Schachtman D."/>
        </authorList>
    </citation>
    <scope>NUCLEOTIDE SEQUENCE [LARGE SCALE GENOMIC DNA]</scope>
    <source>
        <strain evidence="1 2">BE248</strain>
    </source>
</reference>
<proteinExistence type="predicted"/>
<evidence type="ECO:0000313" key="2">
    <source>
        <dbReference type="Proteomes" id="UP001257739"/>
    </source>
</evidence>
<name>A0ABU1UQ22_9ACTN</name>
<dbReference type="Proteomes" id="UP001257739">
    <property type="component" value="Unassembled WGS sequence"/>
</dbReference>
<dbReference type="RefSeq" id="WP_309970616.1">
    <property type="nucleotide sequence ID" value="NZ_JAVDWH010000001.1"/>
</dbReference>
<evidence type="ECO:0008006" key="3">
    <source>
        <dbReference type="Google" id="ProtNLM"/>
    </source>
</evidence>
<dbReference type="EMBL" id="JAVDWH010000001">
    <property type="protein sequence ID" value="MDR7087279.1"/>
    <property type="molecule type" value="Genomic_DNA"/>
</dbReference>
<gene>
    <name evidence="1" type="ORF">J2X11_002118</name>
</gene>
<sequence>MSSPTTPTRGVLFVHSAPSALCPHVEWAAAGVLGGTPDIAWVPQLADPGTYRAELSWQAEAGTGAALASALRGWEKLRFEVTEEPTARSEGARFSYTPKLGIFHALTGLHGDILIPEDRIKAFRVKTALGEITMDEALDGLLGAAWDAELEPFRHAGDGAPVRWLHKVI</sequence>
<comment type="caution">
    <text evidence="1">The sequence shown here is derived from an EMBL/GenBank/DDBJ whole genome shotgun (WGS) entry which is preliminary data.</text>
</comment>
<dbReference type="Pfam" id="PF11343">
    <property type="entry name" value="DUF3145"/>
    <property type="match status" value="1"/>
</dbReference>
<organism evidence="1 2">
    <name type="scientific">Aeromicrobium panaciterrae</name>
    <dbReference type="NCBI Taxonomy" id="363861"/>
    <lineage>
        <taxon>Bacteria</taxon>
        <taxon>Bacillati</taxon>
        <taxon>Actinomycetota</taxon>
        <taxon>Actinomycetes</taxon>
        <taxon>Propionibacteriales</taxon>
        <taxon>Nocardioidaceae</taxon>
        <taxon>Aeromicrobium</taxon>
    </lineage>
</organism>
<accession>A0ABU1UQ22</accession>
<keyword evidence="2" id="KW-1185">Reference proteome</keyword>
<evidence type="ECO:0000313" key="1">
    <source>
        <dbReference type="EMBL" id="MDR7087279.1"/>
    </source>
</evidence>
<dbReference type="InterPro" id="IPR021491">
    <property type="entry name" value="DUF3145"/>
</dbReference>
<protein>
    <recommendedName>
        <fullName evidence="3">DUF3145 domain-containing protein</fullName>
    </recommendedName>
</protein>